<evidence type="ECO:0000313" key="1">
    <source>
        <dbReference type="EMBL" id="VXD25010.1"/>
    </source>
</evidence>
<gene>
    <name evidence="1" type="ORF">PL9631_900078</name>
</gene>
<comment type="caution">
    <text evidence="1">The sequence shown here is derived from an EMBL/GenBank/DDBJ whole genome shotgun (WGS) entry which is preliminary data.</text>
</comment>
<dbReference type="EMBL" id="CZCS02000235">
    <property type="protein sequence ID" value="VXD25010.1"/>
    <property type="molecule type" value="Genomic_DNA"/>
</dbReference>
<sequence>MAIDPWLLTSLSNIDNPPNRIWGIIGLTGRSDNAIDISENPQTPSIATF</sequence>
<protein>
    <submittedName>
        <fullName evidence="1">Uncharacterized protein</fullName>
    </submittedName>
</protein>
<evidence type="ECO:0000313" key="2">
    <source>
        <dbReference type="Proteomes" id="UP000182190"/>
    </source>
</evidence>
<organism evidence="1 2">
    <name type="scientific">Planktothrix paucivesiculata PCC 9631</name>
    <dbReference type="NCBI Taxonomy" id="671071"/>
    <lineage>
        <taxon>Bacteria</taxon>
        <taxon>Bacillati</taxon>
        <taxon>Cyanobacteriota</taxon>
        <taxon>Cyanophyceae</taxon>
        <taxon>Oscillatoriophycideae</taxon>
        <taxon>Oscillatoriales</taxon>
        <taxon>Microcoleaceae</taxon>
        <taxon>Planktothrix</taxon>
    </lineage>
</organism>
<reference evidence="1" key="1">
    <citation type="submission" date="2019-10" db="EMBL/GenBank/DDBJ databases">
        <authorList>
            <consortium name="Genoscope - CEA"/>
            <person name="William W."/>
        </authorList>
    </citation>
    <scope>NUCLEOTIDE SEQUENCE [LARGE SCALE GENOMIC DNA]</scope>
    <source>
        <strain evidence="1">BBR_PRJEB10994</strain>
    </source>
</reference>
<keyword evidence="2" id="KW-1185">Reference proteome</keyword>
<name>A0A7Z9C3M8_9CYAN</name>
<proteinExistence type="predicted"/>
<accession>A0A7Z9C3M8</accession>
<dbReference type="AlphaFoldDB" id="A0A7Z9C3M8"/>
<dbReference type="Proteomes" id="UP000182190">
    <property type="component" value="Unassembled WGS sequence"/>
</dbReference>